<dbReference type="Proteomes" id="UP000614287">
    <property type="component" value="Unassembled WGS sequence"/>
</dbReference>
<dbReference type="NCBIfam" id="TIGR01035">
    <property type="entry name" value="hemA"/>
    <property type="match status" value="1"/>
</dbReference>
<feature type="binding site" evidence="9 11">
    <location>
        <begin position="50"/>
        <end position="53"/>
    </location>
    <ligand>
        <name>substrate</name>
    </ligand>
</feature>
<dbReference type="SUPFAM" id="SSF69075">
    <property type="entry name" value="Glutamyl tRNA-reductase dimerization domain"/>
    <property type="match status" value="1"/>
</dbReference>
<evidence type="ECO:0000259" key="17">
    <source>
        <dbReference type="Pfam" id="PF05201"/>
    </source>
</evidence>
<evidence type="ECO:0000256" key="5">
    <source>
        <dbReference type="ARBA" id="ARBA00023002"/>
    </source>
</evidence>
<organism evidence="18 19">
    <name type="scientific">Formosimonas limnophila</name>
    <dbReference type="NCBI Taxonomy" id="1384487"/>
    <lineage>
        <taxon>Bacteria</taxon>
        <taxon>Pseudomonadati</taxon>
        <taxon>Pseudomonadota</taxon>
        <taxon>Betaproteobacteria</taxon>
        <taxon>Burkholderiales</taxon>
        <taxon>Burkholderiaceae</taxon>
        <taxon>Formosimonas</taxon>
    </lineage>
</organism>
<gene>
    <name evidence="9 18" type="primary">hemA</name>
    <name evidence="18" type="ORF">GCM10009007_19890</name>
</gene>
<feature type="domain" description="Glutamyl-tRNA reductase N-terminal" evidence="17">
    <location>
        <begin position="6"/>
        <end position="160"/>
    </location>
</feature>
<feature type="binding site" evidence="9 11">
    <location>
        <position position="124"/>
    </location>
    <ligand>
        <name>substrate</name>
    </ligand>
</feature>
<feature type="domain" description="Quinate/shikimate 5-dehydrogenase/glutamyl-tRNA reductase" evidence="16">
    <location>
        <begin position="175"/>
        <end position="313"/>
    </location>
</feature>
<dbReference type="FunFam" id="3.30.460.30:FF:000001">
    <property type="entry name" value="Glutamyl-tRNA reductase"/>
    <property type="match status" value="1"/>
</dbReference>
<feature type="site" description="Important for activity" evidence="9 13">
    <location>
        <position position="103"/>
    </location>
</feature>
<evidence type="ECO:0000256" key="9">
    <source>
        <dbReference type="HAMAP-Rule" id="MF_00087"/>
    </source>
</evidence>
<evidence type="ECO:0000256" key="8">
    <source>
        <dbReference type="ARBA" id="ARBA00068659"/>
    </source>
</evidence>
<evidence type="ECO:0000313" key="19">
    <source>
        <dbReference type="Proteomes" id="UP000614287"/>
    </source>
</evidence>
<evidence type="ECO:0000259" key="16">
    <source>
        <dbReference type="Pfam" id="PF01488"/>
    </source>
</evidence>
<dbReference type="InterPro" id="IPR018214">
    <property type="entry name" value="GluRdtase_CS"/>
</dbReference>
<evidence type="ECO:0000256" key="12">
    <source>
        <dbReference type="PIRSR" id="PIRSR000445-3"/>
    </source>
</evidence>
<dbReference type="Pfam" id="PF05201">
    <property type="entry name" value="GlutR_N"/>
    <property type="match status" value="1"/>
</dbReference>
<dbReference type="PROSITE" id="PS00747">
    <property type="entry name" value="GLUTR"/>
    <property type="match status" value="1"/>
</dbReference>
<feature type="binding site" evidence="9 12">
    <location>
        <begin position="193"/>
        <end position="198"/>
    </location>
    <ligand>
        <name>NADP(+)</name>
        <dbReference type="ChEBI" id="CHEBI:58349"/>
    </ligand>
</feature>
<feature type="domain" description="Tetrapyrrole biosynthesis glutamyl-tRNA reductase dimerisation" evidence="15">
    <location>
        <begin position="328"/>
        <end position="416"/>
    </location>
</feature>
<dbReference type="PANTHER" id="PTHR43013">
    <property type="entry name" value="GLUTAMYL-TRNA REDUCTASE"/>
    <property type="match status" value="1"/>
</dbReference>
<accession>A0A8J3CIP1</accession>
<dbReference type="Pfam" id="PF01488">
    <property type="entry name" value="Shikimate_DH"/>
    <property type="match status" value="1"/>
</dbReference>
<evidence type="ECO:0000256" key="14">
    <source>
        <dbReference type="RuleBase" id="RU000584"/>
    </source>
</evidence>
<comment type="miscellaneous">
    <text evidence="9">During catalysis, the active site Cys acts as a nucleophile attacking the alpha-carbonyl group of tRNA-bound glutamate with the formation of a thioester intermediate between enzyme and glutamate, and the concomitant release of tRNA(Glu). The thioester intermediate is finally reduced by direct hydride transfer from NADPH, to form the product GSA.</text>
</comment>
<evidence type="ECO:0000256" key="3">
    <source>
        <dbReference type="ARBA" id="ARBA00012970"/>
    </source>
</evidence>
<dbReference type="EC" id="1.2.1.70" evidence="3 9"/>
<reference evidence="18" key="2">
    <citation type="submission" date="2020-09" db="EMBL/GenBank/DDBJ databases">
        <authorList>
            <person name="Sun Q."/>
            <person name="Kim S."/>
        </authorList>
    </citation>
    <scope>NUCLEOTIDE SEQUENCE</scope>
    <source>
        <strain evidence="18">KCTC 32501</strain>
    </source>
</reference>
<dbReference type="GO" id="GO:0008883">
    <property type="term" value="F:glutamyl-tRNA reductase activity"/>
    <property type="evidence" value="ECO:0007669"/>
    <property type="project" value="UniProtKB-UniRule"/>
</dbReference>
<dbReference type="CDD" id="cd05213">
    <property type="entry name" value="NAD_bind_Glutamyl_tRNA_reduct"/>
    <property type="match status" value="1"/>
</dbReference>
<dbReference type="AlphaFoldDB" id="A0A8J3CIP1"/>
<dbReference type="PANTHER" id="PTHR43013:SF1">
    <property type="entry name" value="GLUTAMYL-TRNA REDUCTASE"/>
    <property type="match status" value="1"/>
</dbReference>
<name>A0A8J3CIP1_9BURK</name>
<dbReference type="SUPFAM" id="SSF69742">
    <property type="entry name" value="Glutamyl tRNA-reductase catalytic, N-terminal domain"/>
    <property type="match status" value="1"/>
</dbReference>
<dbReference type="SUPFAM" id="SSF51735">
    <property type="entry name" value="NAD(P)-binding Rossmann-fold domains"/>
    <property type="match status" value="1"/>
</dbReference>
<evidence type="ECO:0000256" key="1">
    <source>
        <dbReference type="ARBA" id="ARBA00005059"/>
    </source>
</evidence>
<comment type="caution">
    <text evidence="18">The sequence shown here is derived from an EMBL/GenBank/DDBJ whole genome shotgun (WGS) entry which is preliminary data.</text>
</comment>
<evidence type="ECO:0000256" key="11">
    <source>
        <dbReference type="PIRSR" id="PIRSR000445-2"/>
    </source>
</evidence>
<dbReference type="InterPro" id="IPR000343">
    <property type="entry name" value="4pyrrol_synth_GluRdtase"/>
</dbReference>
<protein>
    <recommendedName>
        <fullName evidence="8 9">Glutamyl-tRNA reductase</fullName>
        <shortName evidence="9">GluTR</shortName>
        <ecNumber evidence="3 9">1.2.1.70</ecNumber>
    </recommendedName>
</protein>
<comment type="domain">
    <text evidence="9">Possesses an unusual extended V-shaped dimeric structure with each monomer consisting of three distinct domains arranged along a curved 'spinal' alpha-helix. The N-terminal catalytic domain specifically recognizes the glutamate moiety of the substrate. The second domain is the NADPH-binding domain, and the third C-terminal domain is responsible for dimerization.</text>
</comment>
<dbReference type="FunFam" id="3.40.50.720:FF:000031">
    <property type="entry name" value="Glutamyl-tRNA reductase"/>
    <property type="match status" value="1"/>
</dbReference>
<evidence type="ECO:0000259" key="15">
    <source>
        <dbReference type="Pfam" id="PF00745"/>
    </source>
</evidence>
<comment type="similarity">
    <text evidence="2 9 14">Belongs to the glutamyl-tRNA reductase family.</text>
</comment>
<dbReference type="InterPro" id="IPR036291">
    <property type="entry name" value="NAD(P)-bd_dom_sf"/>
</dbReference>
<dbReference type="InterPro" id="IPR006151">
    <property type="entry name" value="Shikm_DH/Glu-tRNA_Rdtase"/>
</dbReference>
<dbReference type="UniPathway" id="UPA00251">
    <property type="reaction ID" value="UER00316"/>
</dbReference>
<feature type="active site" description="Nucleophile" evidence="9 10">
    <location>
        <position position="51"/>
    </location>
</feature>
<feature type="binding site" evidence="9 11">
    <location>
        <begin position="118"/>
        <end position="120"/>
    </location>
    <ligand>
        <name>substrate</name>
    </ligand>
</feature>
<dbReference type="EMBL" id="BMZG01000013">
    <property type="protein sequence ID" value="GHA78823.1"/>
    <property type="molecule type" value="Genomic_DNA"/>
</dbReference>
<comment type="catalytic activity">
    <reaction evidence="7 9 14">
        <text>(S)-4-amino-5-oxopentanoate + tRNA(Glu) + NADP(+) = L-glutamyl-tRNA(Glu) + NADPH + H(+)</text>
        <dbReference type="Rhea" id="RHEA:12344"/>
        <dbReference type="Rhea" id="RHEA-COMP:9663"/>
        <dbReference type="Rhea" id="RHEA-COMP:9680"/>
        <dbReference type="ChEBI" id="CHEBI:15378"/>
        <dbReference type="ChEBI" id="CHEBI:57501"/>
        <dbReference type="ChEBI" id="CHEBI:57783"/>
        <dbReference type="ChEBI" id="CHEBI:58349"/>
        <dbReference type="ChEBI" id="CHEBI:78442"/>
        <dbReference type="ChEBI" id="CHEBI:78520"/>
        <dbReference type="EC" id="1.2.1.70"/>
    </reaction>
</comment>
<evidence type="ECO:0000256" key="6">
    <source>
        <dbReference type="ARBA" id="ARBA00023244"/>
    </source>
</evidence>
<dbReference type="HAMAP" id="MF_00087">
    <property type="entry name" value="Glu_tRNA_reductase"/>
    <property type="match status" value="1"/>
</dbReference>
<evidence type="ECO:0000256" key="7">
    <source>
        <dbReference type="ARBA" id="ARBA00047464"/>
    </source>
</evidence>
<comment type="subunit">
    <text evidence="9">Homodimer.</text>
</comment>
<reference evidence="18" key="1">
    <citation type="journal article" date="2014" name="Int. J. Syst. Evol. Microbiol.">
        <title>Complete genome sequence of Corynebacterium casei LMG S-19264T (=DSM 44701T), isolated from a smear-ripened cheese.</title>
        <authorList>
            <consortium name="US DOE Joint Genome Institute (JGI-PGF)"/>
            <person name="Walter F."/>
            <person name="Albersmeier A."/>
            <person name="Kalinowski J."/>
            <person name="Ruckert C."/>
        </authorList>
    </citation>
    <scope>NUCLEOTIDE SEQUENCE</scope>
    <source>
        <strain evidence="18">KCTC 32501</strain>
    </source>
</reference>
<feature type="binding site" evidence="9 11">
    <location>
        <position position="113"/>
    </location>
    <ligand>
        <name>substrate</name>
    </ligand>
</feature>
<proteinExistence type="inferred from homology"/>
<evidence type="ECO:0000313" key="18">
    <source>
        <dbReference type="EMBL" id="GHA78823.1"/>
    </source>
</evidence>
<dbReference type="Gene3D" id="3.30.460.30">
    <property type="entry name" value="Glutamyl-tRNA reductase, N-terminal domain"/>
    <property type="match status" value="1"/>
</dbReference>
<evidence type="ECO:0000256" key="2">
    <source>
        <dbReference type="ARBA" id="ARBA00005916"/>
    </source>
</evidence>
<comment type="pathway">
    <text evidence="1 9 14">Porphyrin-containing compound metabolism; protoporphyrin-IX biosynthesis; 5-aminolevulinate from L-glutamyl-tRNA(Glu): step 1/2.</text>
</comment>
<keyword evidence="4 9" id="KW-0521">NADP</keyword>
<dbReference type="InterPro" id="IPR036453">
    <property type="entry name" value="GluRdtase_dimer_dom_sf"/>
</dbReference>
<dbReference type="GO" id="GO:0050661">
    <property type="term" value="F:NADP binding"/>
    <property type="evidence" value="ECO:0007669"/>
    <property type="project" value="InterPro"/>
</dbReference>
<dbReference type="Gene3D" id="3.40.50.720">
    <property type="entry name" value="NAD(P)-binding Rossmann-like Domain"/>
    <property type="match status" value="1"/>
</dbReference>
<dbReference type="InterPro" id="IPR015896">
    <property type="entry name" value="4pyrrol_synth_GluRdtase_dimer"/>
</dbReference>
<dbReference type="Pfam" id="PF00745">
    <property type="entry name" value="GlutR_dimer"/>
    <property type="match status" value="1"/>
</dbReference>
<dbReference type="GO" id="GO:0019353">
    <property type="term" value="P:protoporphyrinogen IX biosynthetic process from glutamate"/>
    <property type="evidence" value="ECO:0007669"/>
    <property type="project" value="TreeGrafter"/>
</dbReference>
<comment type="function">
    <text evidence="9">Catalyzes the NADPH-dependent reduction of glutamyl-tRNA(Glu) to glutamate 1-semialdehyde (GSA).</text>
</comment>
<sequence length="431" mass="47400">MPLFVIGLNHTTAPLALRERVAFAPSELSHALPTLCDALESGAQVAVLSTCNRAEVYAVVESAEQSTQAAARALAWLADYHHVPTADLAQHIYVLHGQAAIEHAFAVASGMDSMVLGEPQILGQMKQAIRIASHAGTNGTALQQWFDKSFTVAKEVRTQTAIGEHSVSMAAASVKLARHVFDDFTSLRVLLVGAGEMIEVVAAHVAGQNPANLSVANRSLERAEELLAPYQHLTTTALRLAELPEQLSDFDLIITSTASTLPIIGLGMVEFALKQRRYRPMVMVDLGVPRDIEAAVAKLNDAYLYTIDDLSNIVKHNSAQREAALTDAQKIITSHVAQFDIERTRRNHSSDVQLLRQHFDRLRQQELDRAINAFTGQTNISHEELRTAMSQMSQRLINKILHEPTIGIQSTDDATRQAWQTAMREWLNNDS</sequence>
<evidence type="ECO:0000256" key="13">
    <source>
        <dbReference type="PIRSR" id="PIRSR000445-4"/>
    </source>
</evidence>
<keyword evidence="19" id="KW-1185">Reference proteome</keyword>
<keyword evidence="6 9" id="KW-0627">Porphyrin biosynthesis</keyword>
<dbReference type="PIRSF" id="PIRSF000445">
    <property type="entry name" value="4pyrrol_synth_GluRdtase"/>
    <property type="match status" value="1"/>
</dbReference>
<dbReference type="InterPro" id="IPR015895">
    <property type="entry name" value="4pyrrol_synth_GluRdtase_N"/>
</dbReference>
<keyword evidence="5 9" id="KW-0560">Oxidoreductase</keyword>
<evidence type="ECO:0000256" key="10">
    <source>
        <dbReference type="PIRSR" id="PIRSR000445-1"/>
    </source>
</evidence>
<evidence type="ECO:0000256" key="4">
    <source>
        <dbReference type="ARBA" id="ARBA00022857"/>
    </source>
</evidence>
<dbReference type="InterPro" id="IPR036343">
    <property type="entry name" value="GluRdtase_N_sf"/>
</dbReference>